<name>A0A1H7PD65_9GAMM</name>
<keyword evidence="2" id="KW-1185">Reference proteome</keyword>
<dbReference type="Gene3D" id="3.30.450.40">
    <property type="match status" value="1"/>
</dbReference>
<accession>A0A1H7PD65</accession>
<dbReference type="EMBL" id="FOBI01000009">
    <property type="protein sequence ID" value="SEL33586.1"/>
    <property type="molecule type" value="Genomic_DNA"/>
</dbReference>
<evidence type="ECO:0000313" key="1">
    <source>
        <dbReference type="EMBL" id="SEL33586.1"/>
    </source>
</evidence>
<dbReference type="RefSeq" id="WP_139175568.1">
    <property type="nucleotide sequence ID" value="NZ_FOBI01000009.1"/>
</dbReference>
<sequence>MMNLAINEAALATALKQGNTKAYFIALQEELSRHFTIKLLTFSEVDMTALKAKRLYSSNEGSYSIGGLKPIEQNAWTARVIEQQQVFVAHQHSELAKVFFDHALIAELGLGSVINWPVVMHSKVIGTVNMLAEDGAYLHSDLQPLEQLLPWLAIAFLSNSTCKE</sequence>
<dbReference type="InterPro" id="IPR029016">
    <property type="entry name" value="GAF-like_dom_sf"/>
</dbReference>
<dbReference type="OrthoDB" id="7066078at2"/>
<proteinExistence type="predicted"/>
<evidence type="ECO:0008006" key="3">
    <source>
        <dbReference type="Google" id="ProtNLM"/>
    </source>
</evidence>
<dbReference type="Proteomes" id="UP000199297">
    <property type="component" value="Unassembled WGS sequence"/>
</dbReference>
<organism evidence="1 2">
    <name type="scientific">Colwellia chukchiensis</name>
    <dbReference type="NCBI Taxonomy" id="641665"/>
    <lineage>
        <taxon>Bacteria</taxon>
        <taxon>Pseudomonadati</taxon>
        <taxon>Pseudomonadota</taxon>
        <taxon>Gammaproteobacteria</taxon>
        <taxon>Alteromonadales</taxon>
        <taxon>Colwelliaceae</taxon>
        <taxon>Colwellia</taxon>
    </lineage>
</organism>
<protein>
    <recommendedName>
        <fullName evidence="3">GAF domain-containing protein</fullName>
    </recommendedName>
</protein>
<reference evidence="2" key="1">
    <citation type="submission" date="2016-10" db="EMBL/GenBank/DDBJ databases">
        <authorList>
            <person name="Varghese N."/>
            <person name="Submissions S."/>
        </authorList>
    </citation>
    <scope>NUCLEOTIDE SEQUENCE [LARGE SCALE GENOMIC DNA]</scope>
    <source>
        <strain evidence="2">CGMCC 1.9127</strain>
    </source>
</reference>
<dbReference type="AlphaFoldDB" id="A0A1H7PD65"/>
<dbReference type="SUPFAM" id="SSF55781">
    <property type="entry name" value="GAF domain-like"/>
    <property type="match status" value="1"/>
</dbReference>
<dbReference type="STRING" id="641665.GCA_002104455_00775"/>
<gene>
    <name evidence="1" type="ORF">SAMN05216262_10976</name>
</gene>
<evidence type="ECO:0000313" key="2">
    <source>
        <dbReference type="Proteomes" id="UP000199297"/>
    </source>
</evidence>